<dbReference type="EMBL" id="CP124616">
    <property type="protein sequence ID" value="WGW03616.1"/>
    <property type="molecule type" value="Genomic_DNA"/>
</dbReference>
<keyword evidence="4" id="KW-0732">Signal</keyword>
<evidence type="ECO:0000259" key="6">
    <source>
        <dbReference type="Pfam" id="PF07244"/>
    </source>
</evidence>
<evidence type="ECO:0000259" key="5">
    <source>
        <dbReference type="Pfam" id="PF01103"/>
    </source>
</evidence>
<dbReference type="PANTHER" id="PTHR12815:SF42">
    <property type="entry name" value="BACTERIAL SURFACE ANTIGEN (D15) DOMAIN-CONTAINING PROTEIN"/>
    <property type="match status" value="1"/>
</dbReference>
<dbReference type="Pfam" id="PF07244">
    <property type="entry name" value="POTRA"/>
    <property type="match status" value="1"/>
</dbReference>
<dbReference type="PANTHER" id="PTHR12815">
    <property type="entry name" value="SORTING AND ASSEMBLY MACHINERY SAMM50 PROTEIN FAMILY MEMBER"/>
    <property type="match status" value="1"/>
</dbReference>
<feature type="domain" description="Bacterial surface antigen (D15)" evidence="5">
    <location>
        <begin position="291"/>
        <end position="587"/>
    </location>
</feature>
<dbReference type="Gene3D" id="3.10.20.310">
    <property type="entry name" value="membrane protein fhac"/>
    <property type="match status" value="1"/>
</dbReference>
<dbReference type="InterPro" id="IPR010827">
    <property type="entry name" value="BamA/TamA_POTRA"/>
</dbReference>
<proteinExistence type="predicted"/>
<evidence type="ECO:0000256" key="2">
    <source>
        <dbReference type="ARBA" id="ARBA00022452"/>
    </source>
</evidence>
<feature type="chain" id="PRO_5045072521" evidence="4">
    <location>
        <begin position="16"/>
        <end position="587"/>
    </location>
</feature>
<dbReference type="Gene3D" id="2.40.160.50">
    <property type="entry name" value="membrane protein fhac: a member of the omp85/tpsb transporter family"/>
    <property type="match status" value="1"/>
</dbReference>
<dbReference type="RefSeq" id="WP_282300246.1">
    <property type="nucleotide sequence ID" value="NZ_CP124616.1"/>
</dbReference>
<reference evidence="7 8" key="1">
    <citation type="submission" date="2023-05" db="EMBL/GenBank/DDBJ databases">
        <title>YMD87, complete Genome.</title>
        <authorList>
            <person name="Zhang J."/>
            <person name="Xu X."/>
        </authorList>
    </citation>
    <scope>NUCLEOTIDE SEQUENCE [LARGE SCALE GENOMIC DNA]</scope>
    <source>
        <strain evidence="7 8">YMD87</strain>
    </source>
</reference>
<keyword evidence="8" id="KW-1185">Reference proteome</keyword>
<evidence type="ECO:0000256" key="4">
    <source>
        <dbReference type="SAM" id="SignalP"/>
    </source>
</evidence>
<sequence>MLLVAFAFASAPAFAFQGKLKVVGGDDTLEGILTGASLVLTAEKEGNKNPQDILAAAQADYGRLIGALYQEGYYGPVIQITIDGQEAATLPPLTRLPNVSKVVISVDPGPRFKLGRAEITPVTKKTRLPEGFQRGEPARTDVIRDAALAGVDGWREKGHAKADVIEQDVVADHARSRLDVLLRLNPGPLVRFGDLVVDGESAVRQDRIQDIAGIPSGEVFDPDVLVKSAARLRRTGTFSSVTLREADTLDANNQMDVELSLVDAKPRRFGFGAELHSAEGLELSAFWMHRNMFGGAERFRIEGSVGGIGGETEGLDYHLSASLTRPATFTSDTDLFIRLNLDQLEEPTYYSQQASLEVGLTRQFTDELSAEAGIAYRYSDVDDDLGRRQFNHLSFPLSATWDRRNNGLDATKGSYLRADLMPYVGLGGSASGGRVYVDGRIYKGLGEERKVVLAARAQLGSVFGSSIKDTPPDLLFLSGGSGTVRGHSYQSLAIDDGTDETGGRSFVGLSGEVRTTFTDKIGAVAFYDLGYIGANGFVDDTGGWHSGAGLGLRYQTGIGPIRFDVATPVTGPDSSAVQIYLGIGQAF</sequence>
<gene>
    <name evidence="7" type="ORF">QF118_17085</name>
</gene>
<dbReference type="InterPro" id="IPR039910">
    <property type="entry name" value="D15-like"/>
</dbReference>
<evidence type="ECO:0000256" key="3">
    <source>
        <dbReference type="ARBA" id="ARBA00023136"/>
    </source>
</evidence>
<feature type="domain" description="POTRA" evidence="6">
    <location>
        <begin position="190"/>
        <end position="257"/>
    </location>
</feature>
<dbReference type="Pfam" id="PF01103">
    <property type="entry name" value="Omp85"/>
    <property type="match status" value="1"/>
</dbReference>
<dbReference type="InterPro" id="IPR000184">
    <property type="entry name" value="Bac_surfAg_D15"/>
</dbReference>
<feature type="signal peptide" evidence="4">
    <location>
        <begin position="1"/>
        <end position="15"/>
    </location>
</feature>
<keyword evidence="2" id="KW-0812">Transmembrane</keyword>
<organism evidence="7 8">
    <name type="scientific">Tropicibacter oceani</name>
    <dbReference type="NCBI Taxonomy" id="3058420"/>
    <lineage>
        <taxon>Bacteria</taxon>
        <taxon>Pseudomonadati</taxon>
        <taxon>Pseudomonadota</taxon>
        <taxon>Alphaproteobacteria</taxon>
        <taxon>Rhodobacterales</taxon>
        <taxon>Roseobacteraceae</taxon>
        <taxon>Tropicibacter</taxon>
    </lineage>
</organism>
<dbReference type="Proteomes" id="UP001241605">
    <property type="component" value="Chromosome"/>
</dbReference>
<protein>
    <submittedName>
        <fullName evidence="7">Autotransporter assembly complex family protein</fullName>
    </submittedName>
</protein>
<name>A0ABY8QHY8_9RHOB</name>
<keyword evidence="2" id="KW-1134">Transmembrane beta strand</keyword>
<accession>A0ABY8QHY8</accession>
<comment type="subcellular location">
    <subcellularLocation>
        <location evidence="1">Membrane</location>
    </subcellularLocation>
</comment>
<evidence type="ECO:0000313" key="7">
    <source>
        <dbReference type="EMBL" id="WGW03616.1"/>
    </source>
</evidence>
<evidence type="ECO:0000313" key="8">
    <source>
        <dbReference type="Proteomes" id="UP001241605"/>
    </source>
</evidence>
<evidence type="ECO:0000256" key="1">
    <source>
        <dbReference type="ARBA" id="ARBA00004370"/>
    </source>
</evidence>
<keyword evidence="3" id="KW-0472">Membrane</keyword>